<dbReference type="GO" id="GO:0005524">
    <property type="term" value="F:ATP binding"/>
    <property type="evidence" value="ECO:0007669"/>
    <property type="project" value="UniProtKB-KW"/>
</dbReference>
<dbReference type="InterPro" id="IPR050763">
    <property type="entry name" value="ABC_transporter_ATP-binding"/>
</dbReference>
<dbReference type="InterPro" id="IPR003593">
    <property type="entry name" value="AAA+_ATPase"/>
</dbReference>
<evidence type="ECO:0000259" key="5">
    <source>
        <dbReference type="PROSITE" id="PS50893"/>
    </source>
</evidence>
<dbReference type="Gene3D" id="3.40.50.300">
    <property type="entry name" value="P-loop containing nucleotide triphosphate hydrolases"/>
    <property type="match status" value="1"/>
</dbReference>
<dbReference type="PROSITE" id="PS50893">
    <property type="entry name" value="ABC_TRANSPORTER_2"/>
    <property type="match status" value="1"/>
</dbReference>
<feature type="domain" description="ABC transporter" evidence="5">
    <location>
        <begin position="5"/>
        <end position="230"/>
    </location>
</feature>
<dbReference type="PANTHER" id="PTHR42711">
    <property type="entry name" value="ABC TRANSPORTER ATP-BINDING PROTEIN"/>
    <property type="match status" value="1"/>
</dbReference>
<keyword evidence="7" id="KW-1185">Reference proteome</keyword>
<evidence type="ECO:0000313" key="7">
    <source>
        <dbReference type="Proteomes" id="UP001523566"/>
    </source>
</evidence>
<dbReference type="PROSITE" id="PS00211">
    <property type="entry name" value="ABC_TRANSPORTER_1"/>
    <property type="match status" value="1"/>
</dbReference>
<protein>
    <submittedName>
        <fullName evidence="6">ABC transporter ATP-binding protein</fullName>
    </submittedName>
</protein>
<dbReference type="SUPFAM" id="SSF52540">
    <property type="entry name" value="P-loop containing nucleoside triphosphate hydrolases"/>
    <property type="match status" value="1"/>
</dbReference>
<evidence type="ECO:0000256" key="1">
    <source>
        <dbReference type="ARBA" id="ARBA00005417"/>
    </source>
</evidence>
<dbReference type="InterPro" id="IPR017871">
    <property type="entry name" value="ABC_transporter-like_CS"/>
</dbReference>
<dbReference type="RefSeq" id="WP_262065625.1">
    <property type="nucleotide sequence ID" value="NZ_JAMXOD010000005.1"/>
</dbReference>
<organism evidence="6 7">
    <name type="scientific">Aequitasia blattaphilus</name>
    <dbReference type="NCBI Taxonomy" id="2949332"/>
    <lineage>
        <taxon>Bacteria</taxon>
        <taxon>Bacillati</taxon>
        <taxon>Bacillota</taxon>
        <taxon>Clostridia</taxon>
        <taxon>Lachnospirales</taxon>
        <taxon>Lachnospiraceae</taxon>
        <taxon>Aequitasia</taxon>
    </lineage>
</organism>
<keyword evidence="2" id="KW-0813">Transport</keyword>
<accession>A0ABT1E7N9</accession>
<keyword evidence="4 6" id="KW-0067">ATP-binding</keyword>
<name>A0ABT1E7N9_9FIRM</name>
<dbReference type="CDD" id="cd03230">
    <property type="entry name" value="ABC_DR_subfamily_A"/>
    <property type="match status" value="1"/>
</dbReference>
<proteinExistence type="inferred from homology"/>
<dbReference type="InterPro" id="IPR003439">
    <property type="entry name" value="ABC_transporter-like_ATP-bd"/>
</dbReference>
<keyword evidence="3" id="KW-0547">Nucleotide-binding</keyword>
<evidence type="ECO:0000313" key="6">
    <source>
        <dbReference type="EMBL" id="MCP1101840.1"/>
    </source>
</evidence>
<comment type="similarity">
    <text evidence="1">Belongs to the ABC transporter superfamily.</text>
</comment>
<dbReference type="InterPro" id="IPR027417">
    <property type="entry name" value="P-loop_NTPase"/>
</dbReference>
<gene>
    <name evidence="6" type="ORF">NK125_05350</name>
</gene>
<dbReference type="Pfam" id="PF00005">
    <property type="entry name" value="ABC_tran"/>
    <property type="match status" value="1"/>
</dbReference>
<comment type="caution">
    <text evidence="6">The sequence shown here is derived from an EMBL/GenBank/DDBJ whole genome shotgun (WGS) entry which is preliminary data.</text>
</comment>
<reference evidence="6 7" key="1">
    <citation type="journal article" date="2022" name="Genome Biol. Evol.">
        <title>Host diet, physiology and behaviors set the stage for Lachnospiraceae cladogenesis.</title>
        <authorList>
            <person name="Vera-Ponce De Leon A."/>
            <person name="Schneider M."/>
            <person name="Jahnes B.C."/>
            <person name="Sadowski V."/>
            <person name="Camuy-Velez L.A."/>
            <person name="Duan J."/>
            <person name="Sabree Z.L."/>
        </authorList>
    </citation>
    <scope>NUCLEOTIDE SEQUENCE [LARGE SCALE GENOMIC DNA]</scope>
    <source>
        <strain evidence="6 7">PAL113</strain>
    </source>
</reference>
<evidence type="ECO:0000256" key="3">
    <source>
        <dbReference type="ARBA" id="ARBA00022741"/>
    </source>
</evidence>
<dbReference type="Proteomes" id="UP001523566">
    <property type="component" value="Unassembled WGS sequence"/>
</dbReference>
<dbReference type="SMART" id="SM00382">
    <property type="entry name" value="AAA"/>
    <property type="match status" value="1"/>
</dbReference>
<evidence type="ECO:0000256" key="2">
    <source>
        <dbReference type="ARBA" id="ARBA00022448"/>
    </source>
</evidence>
<dbReference type="EMBL" id="JAMZFW010000005">
    <property type="protein sequence ID" value="MCP1101840.1"/>
    <property type="molecule type" value="Genomic_DNA"/>
</dbReference>
<evidence type="ECO:0000256" key="4">
    <source>
        <dbReference type="ARBA" id="ARBA00022840"/>
    </source>
</evidence>
<dbReference type="PANTHER" id="PTHR42711:SF5">
    <property type="entry name" value="ABC TRANSPORTER ATP-BINDING PROTEIN NATA"/>
    <property type="match status" value="1"/>
</dbReference>
<sequence>MKKIIEVSNLSKRYGTKEVVSDLSLSIGKGEVFGLLGHNGAGKTTTIEMILGIKKPDKGSAQIFGKEARKHRKSLFEKVGVQLQVTSFQNNIHVDEVCEELSVLYQEPADYLELLEKFNLSHCRKQPVDGLSGGERQKLSIILALIPNPEVVFFDELTTGLDAKARREVWELLIHLKKKGLTIFLTTHYMEEASALCDRLMIIKKGQMLTTGTVEEVIGYSPYENLEDAYLWYMEEK</sequence>